<gene>
    <name evidence="3" type="ORF">RVR_4498</name>
</gene>
<feature type="compositionally biased region" description="Basic residues" evidence="1">
    <location>
        <begin position="173"/>
        <end position="183"/>
    </location>
</feature>
<dbReference type="PROSITE" id="PS00028">
    <property type="entry name" value="ZINC_FINGER_C2H2_1"/>
    <property type="match status" value="1"/>
</dbReference>
<reference evidence="3 4" key="4">
    <citation type="journal article" date="2020" name="Sci. Rep.">
        <title>beta-carboline chemical signals induce reveromycin production through a LuxR family regulator in Streptomyces sp. SN-593.</title>
        <authorList>
            <person name="Panthee S."/>
            <person name="Kito N."/>
            <person name="Hayashi T."/>
            <person name="Shimizu T."/>
            <person name="Ishikawa J."/>
            <person name="Hamamoto H."/>
            <person name="Osada H."/>
            <person name="Takahashi S."/>
        </authorList>
    </citation>
    <scope>NUCLEOTIDE SEQUENCE [LARGE SCALE GENOMIC DNA]</scope>
    <source>
        <strain evidence="3 4">SN-593</strain>
    </source>
</reference>
<dbReference type="KEGG" id="arev:RVR_4498"/>
<name>A0A7U3VP48_9ACTN</name>
<feature type="compositionally biased region" description="Basic and acidic residues" evidence="1">
    <location>
        <begin position="161"/>
        <end position="172"/>
    </location>
</feature>
<feature type="domain" description="C2H2-type" evidence="2">
    <location>
        <begin position="157"/>
        <end position="183"/>
    </location>
</feature>
<evidence type="ECO:0000313" key="3">
    <source>
        <dbReference type="EMBL" id="BBA98352.1"/>
    </source>
</evidence>
<evidence type="ECO:0000256" key="1">
    <source>
        <dbReference type="SAM" id="MobiDB-lite"/>
    </source>
</evidence>
<dbReference type="RefSeq" id="WP_202234514.1">
    <property type="nucleotide sequence ID" value="NZ_AP018365.1"/>
</dbReference>
<proteinExistence type="predicted"/>
<evidence type="ECO:0000259" key="2">
    <source>
        <dbReference type="PROSITE" id="PS50157"/>
    </source>
</evidence>
<dbReference type="PROSITE" id="PS50157">
    <property type="entry name" value="ZINC_FINGER_C2H2_2"/>
    <property type="match status" value="1"/>
</dbReference>
<reference evidence="3 4" key="2">
    <citation type="journal article" date="2011" name="J. Antibiot.">
        <title>Furaquinocins I and J: novel polyketide isoprenoid hybrid compounds from Streptomyces reveromyceticus SN-593.</title>
        <authorList>
            <person name="Panthee S."/>
            <person name="Takahashi S."/>
            <person name="Takagi H."/>
            <person name="Nogawa T."/>
            <person name="Oowada E."/>
            <person name="Uramoto M."/>
            <person name="Osada H."/>
        </authorList>
    </citation>
    <scope>NUCLEOTIDE SEQUENCE [LARGE SCALE GENOMIC DNA]</scope>
    <source>
        <strain evidence="3 4">SN-593</strain>
    </source>
</reference>
<sequence>MPLNVIEIQPTRAQRRAFAAWAVAQVPKIRTIGPNLFAVPAGLFADAPEGILIGALVDGHRYVSPDEDAAREQRRLPACGLCYEENGEEVHPHPDCTAGGTELVGVATPDGFLEAVPGEPLPEVPAEAYGPDSTPLPAPSEDSDPSDSPTEVPEGVFPCDGCDREFTSERGRDTHRRQKHAEA</sequence>
<organism evidence="3 4">
    <name type="scientific">Actinacidiphila reveromycinica</name>
    <dbReference type="NCBI Taxonomy" id="659352"/>
    <lineage>
        <taxon>Bacteria</taxon>
        <taxon>Bacillati</taxon>
        <taxon>Actinomycetota</taxon>
        <taxon>Actinomycetes</taxon>
        <taxon>Kitasatosporales</taxon>
        <taxon>Streptomycetaceae</taxon>
        <taxon>Actinacidiphila</taxon>
    </lineage>
</organism>
<dbReference type="InterPro" id="IPR013087">
    <property type="entry name" value="Znf_C2H2_type"/>
</dbReference>
<dbReference type="Proteomes" id="UP000595703">
    <property type="component" value="Chromosome"/>
</dbReference>
<dbReference type="EMBL" id="AP018365">
    <property type="protein sequence ID" value="BBA98352.1"/>
    <property type="molecule type" value="Genomic_DNA"/>
</dbReference>
<dbReference type="AlphaFoldDB" id="A0A7U3VP48"/>
<evidence type="ECO:0000313" key="4">
    <source>
        <dbReference type="Proteomes" id="UP000595703"/>
    </source>
</evidence>
<reference evidence="3 4" key="1">
    <citation type="journal article" date="2010" name="J. Bacteriol.">
        <title>Biochemical characterization of a novel indole prenyltransferase from Streptomyces sp. SN-593.</title>
        <authorList>
            <person name="Takahashi S."/>
            <person name="Takagi H."/>
            <person name="Toyoda A."/>
            <person name="Uramoto M."/>
            <person name="Nogawa T."/>
            <person name="Ueki M."/>
            <person name="Sakaki Y."/>
            <person name="Osada H."/>
        </authorList>
    </citation>
    <scope>NUCLEOTIDE SEQUENCE [LARGE SCALE GENOMIC DNA]</scope>
    <source>
        <strain evidence="3 4">SN-593</strain>
    </source>
</reference>
<protein>
    <recommendedName>
        <fullName evidence="2">C2H2-type domain-containing protein</fullName>
    </recommendedName>
</protein>
<accession>A0A7U3VP48</accession>
<keyword evidence="4" id="KW-1185">Reference proteome</keyword>
<reference evidence="3 4" key="3">
    <citation type="journal article" date="2011" name="Nat. Chem. Biol.">
        <title>Reveromycin A biosynthesis uses RevG and RevJ for stereospecific spiroacetal formation.</title>
        <authorList>
            <person name="Takahashi S."/>
            <person name="Toyoda A."/>
            <person name="Sekiyama Y."/>
            <person name="Takagi H."/>
            <person name="Nogawa T."/>
            <person name="Uramoto M."/>
            <person name="Suzuki R."/>
            <person name="Koshino H."/>
            <person name="Kumano T."/>
            <person name="Panthee S."/>
            <person name="Dairi T."/>
            <person name="Ishikawa J."/>
            <person name="Ikeda H."/>
            <person name="Sakaki Y."/>
            <person name="Osada H."/>
        </authorList>
    </citation>
    <scope>NUCLEOTIDE SEQUENCE [LARGE SCALE GENOMIC DNA]</scope>
    <source>
        <strain evidence="3 4">SN-593</strain>
    </source>
</reference>
<feature type="region of interest" description="Disordered" evidence="1">
    <location>
        <begin position="111"/>
        <end position="183"/>
    </location>
</feature>